<dbReference type="InterPro" id="IPR025315">
    <property type="entry name" value="DUF4220"/>
</dbReference>
<sequence length="730" mass="81341">MRTPGAAMDPAIRDTIFVAVVTIHAMLLIKLGLRRRSSRHPAVRFILWSLSAAYLPLMSFVLSQMTTNLWTLEDYQMWLLVSLVLVQFLKAKADMEALAVSAVASPVAGDDDVNSLKVRPSMESVVYSFWVAGLVIYNIFFGKGGTSLVIILPVLPLWALGGCRMVLRFFAFHRATRSFAHGRNVQLIHGYMVQLQEAADYPDVPRLIVTGERKQDIEETPVGYRVKQSIVEEEPSSSLVTLDRIWSESKPPLDRDLCLSFALFKCLRRRFAGYPLAEAGSGWAFRFVSDGLLGPQDDHERIFRVIATELMFASDFYYSPLPVASLGSLYAGLYFLWSAVMFSWLCLLVLLLIALIFVFADALNDGTLDKKLVPRLPIVLGVVIAWMEMSEMLANVRSNWTKISIVGHYIRCHDHRFLQRIFTWLLRRNKTPKQKCKDEMGQVDLLANLGNHQSSCARFFMKYLYIGRQNPVISIKVPLEAKAAILNSFRSSGGQLSAGTAAVQRRRQAFSHDITWACLGGEAVTNTTDTILIWCVATGLFENRCSSRLSSSMQTTTKKEVAVCLSRYCMYLLAEVPGLLPDNSAWTKRRYQEVMESVKAAALPTSGGSGGGGDIETGAYGQPVVFFSGEGFHEVLKRGSELARQLLDEAEKQRSSEEGAAGDRGEDAVWEMLVEFWSEMLLYIAPSDNVKVHIEALQHGGELITLLWALLQHAGITTRPVGSSPRVPQA</sequence>
<keyword evidence="4" id="KW-1185">Reference proteome</keyword>
<organism evidence="3 4">
    <name type="scientific">Digitaria exilis</name>
    <dbReference type="NCBI Taxonomy" id="1010633"/>
    <lineage>
        <taxon>Eukaryota</taxon>
        <taxon>Viridiplantae</taxon>
        <taxon>Streptophyta</taxon>
        <taxon>Embryophyta</taxon>
        <taxon>Tracheophyta</taxon>
        <taxon>Spermatophyta</taxon>
        <taxon>Magnoliopsida</taxon>
        <taxon>Liliopsida</taxon>
        <taxon>Poales</taxon>
        <taxon>Poaceae</taxon>
        <taxon>PACMAD clade</taxon>
        <taxon>Panicoideae</taxon>
        <taxon>Panicodae</taxon>
        <taxon>Paniceae</taxon>
        <taxon>Anthephorinae</taxon>
        <taxon>Digitaria</taxon>
    </lineage>
</organism>
<dbReference type="AlphaFoldDB" id="A0A835KGV3"/>
<keyword evidence="1" id="KW-0472">Membrane</keyword>
<gene>
    <name evidence="3" type="ORF">HU200_016720</name>
</gene>
<evidence type="ECO:0000313" key="3">
    <source>
        <dbReference type="EMBL" id="KAF8730854.1"/>
    </source>
</evidence>
<evidence type="ECO:0000256" key="1">
    <source>
        <dbReference type="SAM" id="Phobius"/>
    </source>
</evidence>
<accession>A0A835KGV3</accession>
<dbReference type="Pfam" id="PF04578">
    <property type="entry name" value="DUF594"/>
    <property type="match status" value="1"/>
</dbReference>
<feature type="transmembrane region" description="Helical" evidence="1">
    <location>
        <begin position="124"/>
        <end position="141"/>
    </location>
</feature>
<dbReference type="EMBL" id="JACEFO010001613">
    <property type="protein sequence ID" value="KAF8730854.1"/>
    <property type="molecule type" value="Genomic_DNA"/>
</dbReference>
<feature type="domain" description="DUF4220" evidence="2">
    <location>
        <begin position="48"/>
        <end position="446"/>
    </location>
</feature>
<protein>
    <recommendedName>
        <fullName evidence="2">DUF4220 domain-containing protein</fullName>
    </recommendedName>
</protein>
<feature type="transmembrane region" description="Helical" evidence="1">
    <location>
        <begin position="15"/>
        <end position="33"/>
    </location>
</feature>
<feature type="transmembrane region" description="Helical" evidence="1">
    <location>
        <begin position="342"/>
        <end position="360"/>
    </location>
</feature>
<dbReference type="OrthoDB" id="664478at2759"/>
<evidence type="ECO:0000259" key="2">
    <source>
        <dbReference type="Pfam" id="PF13968"/>
    </source>
</evidence>
<dbReference type="Pfam" id="PF13968">
    <property type="entry name" value="DUF4220"/>
    <property type="match status" value="1"/>
</dbReference>
<dbReference type="Proteomes" id="UP000636709">
    <property type="component" value="Unassembled WGS sequence"/>
</dbReference>
<keyword evidence="1" id="KW-1133">Transmembrane helix</keyword>
<dbReference type="InterPro" id="IPR007658">
    <property type="entry name" value="DUF594"/>
</dbReference>
<name>A0A835KGV3_9POAL</name>
<comment type="caution">
    <text evidence="3">The sequence shown here is derived from an EMBL/GenBank/DDBJ whole genome shotgun (WGS) entry which is preliminary data.</text>
</comment>
<dbReference type="PANTHER" id="PTHR31325">
    <property type="entry name" value="OS01G0798800 PROTEIN-RELATED"/>
    <property type="match status" value="1"/>
</dbReference>
<keyword evidence="1" id="KW-0812">Transmembrane</keyword>
<proteinExistence type="predicted"/>
<evidence type="ECO:0000313" key="4">
    <source>
        <dbReference type="Proteomes" id="UP000636709"/>
    </source>
</evidence>
<feature type="transmembrane region" description="Helical" evidence="1">
    <location>
        <begin position="372"/>
        <end position="389"/>
    </location>
</feature>
<feature type="transmembrane region" description="Helical" evidence="1">
    <location>
        <begin position="45"/>
        <end position="63"/>
    </location>
</feature>
<reference evidence="3" key="1">
    <citation type="submission" date="2020-07" db="EMBL/GenBank/DDBJ databases">
        <title>Genome sequence and genetic diversity analysis of an under-domesticated orphan crop, white fonio (Digitaria exilis).</title>
        <authorList>
            <person name="Bennetzen J.L."/>
            <person name="Chen S."/>
            <person name="Ma X."/>
            <person name="Wang X."/>
            <person name="Yssel A.E.J."/>
            <person name="Chaluvadi S.R."/>
            <person name="Johnson M."/>
            <person name="Gangashetty P."/>
            <person name="Hamidou F."/>
            <person name="Sanogo M.D."/>
            <person name="Zwaenepoel A."/>
            <person name="Wallace J."/>
            <person name="Van De Peer Y."/>
            <person name="Van Deynze A."/>
        </authorList>
    </citation>
    <scope>NUCLEOTIDE SEQUENCE</scope>
    <source>
        <tissue evidence="3">Leaves</tissue>
    </source>
</reference>
<feature type="transmembrane region" description="Helical" evidence="1">
    <location>
        <begin position="147"/>
        <end position="167"/>
    </location>
</feature>